<keyword evidence="7 11" id="KW-0863">Zinc-finger</keyword>
<dbReference type="Pfam" id="PF00097">
    <property type="entry name" value="zf-C3HC4"/>
    <property type="match status" value="1"/>
</dbReference>
<evidence type="ECO:0000256" key="12">
    <source>
        <dbReference type="SAM" id="MobiDB-lite"/>
    </source>
</evidence>
<dbReference type="PROSITE" id="PS00518">
    <property type="entry name" value="ZF_RING_1"/>
    <property type="match status" value="1"/>
</dbReference>
<keyword evidence="9" id="KW-0862">Zinc</keyword>
<evidence type="ECO:0000256" key="6">
    <source>
        <dbReference type="ARBA" id="ARBA00022723"/>
    </source>
</evidence>
<evidence type="ECO:0000259" key="13">
    <source>
        <dbReference type="PROSITE" id="PS50089"/>
    </source>
</evidence>
<dbReference type="AlphaFoldDB" id="A0AAW1PK65"/>
<keyword evidence="10" id="KW-0472">Membrane</keyword>
<evidence type="ECO:0000256" key="7">
    <source>
        <dbReference type="ARBA" id="ARBA00022771"/>
    </source>
</evidence>
<evidence type="ECO:0000256" key="1">
    <source>
        <dbReference type="ARBA" id="ARBA00000900"/>
    </source>
</evidence>
<dbReference type="InterPro" id="IPR001841">
    <property type="entry name" value="Znf_RING"/>
</dbReference>
<evidence type="ECO:0000256" key="9">
    <source>
        <dbReference type="ARBA" id="ARBA00022833"/>
    </source>
</evidence>
<keyword evidence="5" id="KW-0808">Transferase</keyword>
<comment type="subcellular location">
    <subcellularLocation>
        <location evidence="2">Endomembrane system</location>
    </subcellularLocation>
</comment>
<dbReference type="GO" id="GO:0006511">
    <property type="term" value="P:ubiquitin-dependent protein catabolic process"/>
    <property type="evidence" value="ECO:0007669"/>
    <property type="project" value="InterPro"/>
</dbReference>
<keyword evidence="15" id="KW-1185">Reference proteome</keyword>
<dbReference type="EC" id="2.3.2.27" evidence="4"/>
<evidence type="ECO:0000313" key="14">
    <source>
        <dbReference type="EMBL" id="KAK9808459.1"/>
    </source>
</evidence>
<evidence type="ECO:0000256" key="11">
    <source>
        <dbReference type="PROSITE-ProRule" id="PRU00175"/>
    </source>
</evidence>
<feature type="compositionally biased region" description="Basic and acidic residues" evidence="12">
    <location>
        <begin position="90"/>
        <end position="104"/>
    </location>
</feature>
<dbReference type="SMART" id="SM00184">
    <property type="entry name" value="RING"/>
    <property type="match status" value="1"/>
</dbReference>
<dbReference type="EMBL" id="JALJOQ010000023">
    <property type="protein sequence ID" value="KAK9808459.1"/>
    <property type="molecule type" value="Genomic_DNA"/>
</dbReference>
<keyword evidence="6" id="KW-0479">Metal-binding</keyword>
<keyword evidence="8" id="KW-0833">Ubl conjugation pathway</keyword>
<name>A0AAW1PK65_9CHLO</name>
<dbReference type="Proteomes" id="UP001465755">
    <property type="component" value="Unassembled WGS sequence"/>
</dbReference>
<organism evidence="14 15">
    <name type="scientific">Symbiochloris irregularis</name>
    <dbReference type="NCBI Taxonomy" id="706552"/>
    <lineage>
        <taxon>Eukaryota</taxon>
        <taxon>Viridiplantae</taxon>
        <taxon>Chlorophyta</taxon>
        <taxon>core chlorophytes</taxon>
        <taxon>Trebouxiophyceae</taxon>
        <taxon>Trebouxiales</taxon>
        <taxon>Trebouxiaceae</taxon>
        <taxon>Symbiochloris</taxon>
    </lineage>
</organism>
<comment type="caution">
    <text evidence="14">The sequence shown here is derived from an EMBL/GenBank/DDBJ whole genome shotgun (WGS) entry which is preliminary data.</text>
</comment>
<evidence type="ECO:0000256" key="8">
    <source>
        <dbReference type="ARBA" id="ARBA00022786"/>
    </source>
</evidence>
<dbReference type="PANTHER" id="PTHR12313">
    <property type="entry name" value="E3 UBIQUITIN-PROTEIN LIGASE RNF5-RELATED"/>
    <property type="match status" value="1"/>
</dbReference>
<evidence type="ECO:0000256" key="4">
    <source>
        <dbReference type="ARBA" id="ARBA00012483"/>
    </source>
</evidence>
<dbReference type="CDD" id="cd16534">
    <property type="entry name" value="RING-HC_RNF5-like"/>
    <property type="match status" value="1"/>
</dbReference>
<dbReference type="GO" id="GO:0008270">
    <property type="term" value="F:zinc ion binding"/>
    <property type="evidence" value="ECO:0007669"/>
    <property type="project" value="UniProtKB-KW"/>
</dbReference>
<evidence type="ECO:0000256" key="10">
    <source>
        <dbReference type="ARBA" id="ARBA00023136"/>
    </source>
</evidence>
<comment type="catalytic activity">
    <reaction evidence="1">
        <text>S-ubiquitinyl-[E2 ubiquitin-conjugating enzyme]-L-cysteine + [acceptor protein]-L-lysine = [E2 ubiquitin-conjugating enzyme]-L-cysteine + N(6)-ubiquitinyl-[acceptor protein]-L-lysine.</text>
        <dbReference type="EC" id="2.3.2.27"/>
    </reaction>
</comment>
<evidence type="ECO:0000256" key="5">
    <source>
        <dbReference type="ARBA" id="ARBA00022679"/>
    </source>
</evidence>
<reference evidence="14 15" key="1">
    <citation type="journal article" date="2024" name="Nat. Commun.">
        <title>Phylogenomics reveals the evolutionary origins of lichenization in chlorophyte algae.</title>
        <authorList>
            <person name="Puginier C."/>
            <person name="Libourel C."/>
            <person name="Otte J."/>
            <person name="Skaloud P."/>
            <person name="Haon M."/>
            <person name="Grisel S."/>
            <person name="Petersen M."/>
            <person name="Berrin J.G."/>
            <person name="Delaux P.M."/>
            <person name="Dal Grande F."/>
            <person name="Keller J."/>
        </authorList>
    </citation>
    <scope>NUCLEOTIDE SEQUENCE [LARGE SCALE GENOMIC DNA]</scope>
    <source>
        <strain evidence="14 15">SAG 2036</strain>
    </source>
</reference>
<dbReference type="Gene3D" id="3.30.40.10">
    <property type="entry name" value="Zinc/RING finger domain, C3HC4 (zinc finger)"/>
    <property type="match status" value="1"/>
</dbReference>
<dbReference type="GO" id="GO:0061630">
    <property type="term" value="F:ubiquitin protein ligase activity"/>
    <property type="evidence" value="ECO:0007669"/>
    <property type="project" value="UniProtKB-EC"/>
</dbReference>
<dbReference type="InterPro" id="IPR018957">
    <property type="entry name" value="Znf_C3HC4_RING-type"/>
</dbReference>
<dbReference type="InterPro" id="IPR013083">
    <property type="entry name" value="Znf_RING/FYVE/PHD"/>
</dbReference>
<feature type="region of interest" description="Disordered" evidence="12">
    <location>
        <begin position="89"/>
        <end position="129"/>
    </location>
</feature>
<comment type="pathway">
    <text evidence="3">Protein modification; protein ubiquitination.</text>
</comment>
<dbReference type="PROSITE" id="PS50089">
    <property type="entry name" value="ZF_RING_2"/>
    <property type="match status" value="1"/>
</dbReference>
<sequence>MELERRHSPHQASERLPSLVEEHSDATGAFECNICYDLAREPVVTMCGHLYCWPCIYRWMQVQSHCRVCPLCKAGIDVEQVIPIYGRGADQTDPRSAAEKDILRDGPPAATLPRRPLGQRPAPIHRSSSFSMTGTVQPSLQFIPSIFGFNSGSGHGHAEPLTPEQQHQAFLSRLLLMLGSFVIMCLLLF</sequence>
<dbReference type="SUPFAM" id="SSF57850">
    <property type="entry name" value="RING/U-box"/>
    <property type="match status" value="1"/>
</dbReference>
<dbReference type="GO" id="GO:0005783">
    <property type="term" value="C:endoplasmic reticulum"/>
    <property type="evidence" value="ECO:0007669"/>
    <property type="project" value="InterPro"/>
</dbReference>
<proteinExistence type="predicted"/>
<dbReference type="InterPro" id="IPR017907">
    <property type="entry name" value="Znf_RING_CS"/>
</dbReference>
<accession>A0AAW1PK65</accession>
<evidence type="ECO:0000256" key="2">
    <source>
        <dbReference type="ARBA" id="ARBA00004308"/>
    </source>
</evidence>
<evidence type="ECO:0000313" key="15">
    <source>
        <dbReference type="Proteomes" id="UP001465755"/>
    </source>
</evidence>
<feature type="domain" description="RING-type" evidence="13">
    <location>
        <begin position="32"/>
        <end position="73"/>
    </location>
</feature>
<evidence type="ECO:0000256" key="3">
    <source>
        <dbReference type="ARBA" id="ARBA00004906"/>
    </source>
</evidence>
<gene>
    <name evidence="14" type="ORF">WJX73_007996</name>
</gene>
<dbReference type="InterPro" id="IPR045103">
    <property type="entry name" value="RNF5/RNF185-like"/>
</dbReference>
<protein>
    <recommendedName>
        <fullName evidence="4">RING-type E3 ubiquitin transferase</fullName>
        <ecNumber evidence="4">2.3.2.27</ecNumber>
    </recommendedName>
</protein>